<dbReference type="InterPro" id="IPR047120">
    <property type="entry name" value="Pk/Esn/Tes"/>
</dbReference>
<dbReference type="Proteomes" id="UP000440578">
    <property type="component" value="Unassembled WGS sequence"/>
</dbReference>
<organism evidence="7 8">
    <name type="scientific">Amphibalanus amphitrite</name>
    <name type="common">Striped barnacle</name>
    <name type="synonym">Balanus amphitrite</name>
    <dbReference type="NCBI Taxonomy" id="1232801"/>
    <lineage>
        <taxon>Eukaryota</taxon>
        <taxon>Metazoa</taxon>
        <taxon>Ecdysozoa</taxon>
        <taxon>Arthropoda</taxon>
        <taxon>Crustacea</taxon>
        <taxon>Multicrustacea</taxon>
        <taxon>Cirripedia</taxon>
        <taxon>Thoracica</taxon>
        <taxon>Thoracicalcarea</taxon>
        <taxon>Balanomorpha</taxon>
        <taxon>Balanoidea</taxon>
        <taxon>Balanidae</taxon>
        <taxon>Amphibalaninae</taxon>
        <taxon>Amphibalanus</taxon>
    </lineage>
</organism>
<dbReference type="PROSITE" id="PS00478">
    <property type="entry name" value="LIM_DOMAIN_1"/>
    <property type="match status" value="1"/>
</dbReference>
<keyword evidence="2" id="KW-0677">Repeat</keyword>
<evidence type="ECO:0000256" key="4">
    <source>
        <dbReference type="ARBA" id="ARBA00023038"/>
    </source>
</evidence>
<dbReference type="SMART" id="SM00132">
    <property type="entry name" value="LIM"/>
    <property type="match status" value="2"/>
</dbReference>
<reference evidence="7 8" key="1">
    <citation type="submission" date="2019-07" db="EMBL/GenBank/DDBJ databases">
        <title>Draft genome assembly of a fouling barnacle, Amphibalanus amphitrite (Darwin, 1854): The first reference genome for Thecostraca.</title>
        <authorList>
            <person name="Kim W."/>
        </authorList>
    </citation>
    <scope>NUCLEOTIDE SEQUENCE [LARGE SCALE GENOMIC DNA]</scope>
    <source>
        <strain evidence="7">SNU_AA5</strain>
        <tissue evidence="7">Soma without cirri and trophi</tissue>
    </source>
</reference>
<proteinExistence type="predicted"/>
<dbReference type="GO" id="GO:0046872">
    <property type="term" value="F:metal ion binding"/>
    <property type="evidence" value="ECO:0007669"/>
    <property type="project" value="UniProtKB-KW"/>
</dbReference>
<comment type="caution">
    <text evidence="7">The sequence shown here is derived from an EMBL/GenBank/DDBJ whole genome shotgun (WGS) entry which is preliminary data.</text>
</comment>
<feature type="domain" description="LIM zinc-binding" evidence="6">
    <location>
        <begin position="52"/>
        <end position="117"/>
    </location>
</feature>
<evidence type="ECO:0000256" key="3">
    <source>
        <dbReference type="ARBA" id="ARBA00022833"/>
    </source>
</evidence>
<dbReference type="PANTHER" id="PTHR24211:SF20">
    <property type="entry name" value="PROTEIN ESPINAS-RELATED"/>
    <property type="match status" value="1"/>
</dbReference>
<dbReference type="EMBL" id="VIIS01001805">
    <property type="protein sequence ID" value="KAF0292531.1"/>
    <property type="molecule type" value="Genomic_DNA"/>
</dbReference>
<dbReference type="OrthoDB" id="10069167at2759"/>
<evidence type="ECO:0000256" key="1">
    <source>
        <dbReference type="ARBA" id="ARBA00022723"/>
    </source>
</evidence>
<evidence type="ECO:0000313" key="7">
    <source>
        <dbReference type="EMBL" id="KAF0292531.1"/>
    </source>
</evidence>
<keyword evidence="4 5" id="KW-0440">LIM domain</keyword>
<dbReference type="SUPFAM" id="SSF57716">
    <property type="entry name" value="Glucocorticoid receptor-like (DNA-binding domain)"/>
    <property type="match status" value="2"/>
</dbReference>
<keyword evidence="8" id="KW-1185">Reference proteome</keyword>
<dbReference type="PROSITE" id="PS50023">
    <property type="entry name" value="LIM_DOMAIN_2"/>
    <property type="match status" value="1"/>
</dbReference>
<keyword evidence="3 5" id="KW-0862">Zinc</keyword>
<keyword evidence="1 5" id="KW-0479">Metal-binding</keyword>
<evidence type="ECO:0000259" key="6">
    <source>
        <dbReference type="PROSITE" id="PS50023"/>
    </source>
</evidence>
<protein>
    <submittedName>
        <fullName evidence="7">Protein prickle</fullName>
    </submittedName>
</protein>
<dbReference type="Gene3D" id="2.10.110.10">
    <property type="entry name" value="Cysteine Rich Protein"/>
    <property type="match status" value="2"/>
</dbReference>
<evidence type="ECO:0000256" key="2">
    <source>
        <dbReference type="ARBA" id="ARBA00022737"/>
    </source>
</evidence>
<evidence type="ECO:0000313" key="8">
    <source>
        <dbReference type="Proteomes" id="UP000440578"/>
    </source>
</evidence>
<dbReference type="InterPro" id="IPR001781">
    <property type="entry name" value="Znf_LIM"/>
</dbReference>
<sequence>MCVQASRAGPNVSWHPACFTCCVCRELLVDMIYFFKEGRMFCGRHHAESLKPRCAACDEVRKVGIILADECTEAEGRAWHMKHFACFECDQQLGGQRYIMREGRPYCLGCFDAMFAEYCDACGESIGVDQGG</sequence>
<accession>A0A6A4VT86</accession>
<dbReference type="PANTHER" id="PTHR24211">
    <property type="entry name" value="LIM DOMAIN-CONTAINING PROTEIN"/>
    <property type="match status" value="1"/>
</dbReference>
<evidence type="ECO:0000256" key="5">
    <source>
        <dbReference type="PROSITE-ProRule" id="PRU00125"/>
    </source>
</evidence>
<dbReference type="AlphaFoldDB" id="A0A6A4VT86"/>
<dbReference type="Pfam" id="PF00412">
    <property type="entry name" value="LIM"/>
    <property type="match status" value="2"/>
</dbReference>
<gene>
    <name evidence="7" type="primary">pk_0</name>
    <name evidence="7" type="ORF">FJT64_009471</name>
</gene>
<dbReference type="FunFam" id="2.10.110.10:FF:000005">
    <property type="entry name" value="Testin isoform 1"/>
    <property type="match status" value="1"/>
</dbReference>
<name>A0A6A4VT86_AMPAM</name>